<comment type="caution">
    <text evidence="6">The sequence shown here is derived from an EMBL/GenBank/DDBJ whole genome shotgun (WGS) entry which is preliminary data.</text>
</comment>
<feature type="transmembrane region" description="Helical" evidence="5">
    <location>
        <begin position="112"/>
        <end position="134"/>
    </location>
</feature>
<dbReference type="Pfam" id="PF07155">
    <property type="entry name" value="ECF-ribofla_trS"/>
    <property type="match status" value="1"/>
</dbReference>
<dbReference type="PANTHER" id="PTHR37815:SF3">
    <property type="entry name" value="UPF0397 PROTEIN SPR0429"/>
    <property type="match status" value="1"/>
</dbReference>
<dbReference type="NCBIfam" id="NF010182">
    <property type="entry name" value="PRK13661.1"/>
    <property type="match status" value="1"/>
</dbReference>
<evidence type="ECO:0000256" key="3">
    <source>
        <dbReference type="ARBA" id="ARBA00022989"/>
    </source>
</evidence>
<dbReference type="InterPro" id="IPR009825">
    <property type="entry name" value="ECF_substrate-spec-like"/>
</dbReference>
<feature type="transmembrane region" description="Helical" evidence="5">
    <location>
        <begin position="146"/>
        <end position="169"/>
    </location>
</feature>
<dbReference type="HAMAP" id="MF_01572">
    <property type="entry name" value="UPF0397"/>
    <property type="match status" value="1"/>
</dbReference>
<evidence type="ECO:0000256" key="5">
    <source>
        <dbReference type="HAMAP-Rule" id="MF_01572"/>
    </source>
</evidence>
<feature type="transmembrane region" description="Helical" evidence="5">
    <location>
        <begin position="78"/>
        <end position="100"/>
    </location>
</feature>
<keyword evidence="4 5" id="KW-0472">Membrane</keyword>
<evidence type="ECO:0000256" key="1">
    <source>
        <dbReference type="ARBA" id="ARBA00022475"/>
    </source>
</evidence>
<comment type="similarity">
    <text evidence="5">Belongs to the UPF0397 family.</text>
</comment>
<dbReference type="Proteomes" id="UP001519292">
    <property type="component" value="Unassembled WGS sequence"/>
</dbReference>
<protein>
    <recommendedName>
        <fullName evidence="5">UPF0397 protein J2Z60_001855</fullName>
    </recommendedName>
</protein>
<reference evidence="6 7" key="1">
    <citation type="submission" date="2021-03" db="EMBL/GenBank/DDBJ databases">
        <title>Genomic Encyclopedia of Type Strains, Phase IV (KMG-IV): sequencing the most valuable type-strain genomes for metagenomic binning, comparative biology and taxonomic classification.</title>
        <authorList>
            <person name="Goeker M."/>
        </authorList>
    </citation>
    <scope>NUCLEOTIDE SEQUENCE [LARGE SCALE GENOMIC DNA]</scope>
    <source>
        <strain evidence="6 7">DSM 101872</strain>
    </source>
</reference>
<evidence type="ECO:0000313" key="6">
    <source>
        <dbReference type="EMBL" id="MBP2058667.1"/>
    </source>
</evidence>
<evidence type="ECO:0000256" key="4">
    <source>
        <dbReference type="ARBA" id="ARBA00023136"/>
    </source>
</evidence>
<keyword evidence="1 5" id="KW-1003">Cell membrane</keyword>
<gene>
    <name evidence="6" type="ORF">J2Z60_001855</name>
</gene>
<keyword evidence="2 5" id="KW-0812">Transmembrane</keyword>
<dbReference type="PANTHER" id="PTHR37815">
    <property type="entry name" value="UPF0397 PROTEIN BC_2624-RELATED"/>
    <property type="match status" value="1"/>
</dbReference>
<dbReference type="RefSeq" id="WP_209687395.1">
    <property type="nucleotide sequence ID" value="NZ_JAGGLU010000012.1"/>
</dbReference>
<sequence>MNKTSTSIRNVVAIGIGTAIYVILARFTSIPTGIPNTNIEIVYPFLVLLATIYGPKVGFSVGFIGHTLSDFLMYGQTWWSWVLATASLGLLVGAYGRYFLDLKNGIFNTKQIITFNIVQIITNVISWLIIAPVGDILIYSEPANKVFLQGISATIVNSISTLILGTILLKAYAGTKIKKGSLKKEY</sequence>
<accession>A0ABS4MH70</accession>
<evidence type="ECO:0000256" key="2">
    <source>
        <dbReference type="ARBA" id="ARBA00022692"/>
    </source>
</evidence>
<proteinExistence type="inferred from homology"/>
<dbReference type="EMBL" id="JAGGLU010000012">
    <property type="protein sequence ID" value="MBP2058667.1"/>
    <property type="molecule type" value="Genomic_DNA"/>
</dbReference>
<feature type="transmembrane region" description="Helical" evidence="5">
    <location>
        <begin position="12"/>
        <end position="29"/>
    </location>
</feature>
<dbReference type="InterPro" id="IPR022914">
    <property type="entry name" value="UPF0397"/>
</dbReference>
<evidence type="ECO:0000313" key="7">
    <source>
        <dbReference type="Proteomes" id="UP001519292"/>
    </source>
</evidence>
<name>A0ABS4MH70_9LACO</name>
<comment type="subcellular location">
    <subcellularLocation>
        <location evidence="5">Cell membrane</location>
        <topology evidence="5">Multi-pass membrane protein</topology>
    </subcellularLocation>
</comment>
<keyword evidence="7" id="KW-1185">Reference proteome</keyword>
<dbReference type="Gene3D" id="1.10.1760.20">
    <property type="match status" value="1"/>
</dbReference>
<keyword evidence="3 5" id="KW-1133">Transmembrane helix</keyword>
<feature type="transmembrane region" description="Helical" evidence="5">
    <location>
        <begin position="41"/>
        <end position="66"/>
    </location>
</feature>
<organism evidence="6 7">
    <name type="scientific">Lactobacillus colini</name>
    <dbReference type="NCBI Taxonomy" id="1819254"/>
    <lineage>
        <taxon>Bacteria</taxon>
        <taxon>Bacillati</taxon>
        <taxon>Bacillota</taxon>
        <taxon>Bacilli</taxon>
        <taxon>Lactobacillales</taxon>
        <taxon>Lactobacillaceae</taxon>
        <taxon>Lactobacillus</taxon>
    </lineage>
</organism>